<organism evidence="2 3">
    <name type="scientific">Prunus dulcis</name>
    <name type="common">Almond</name>
    <name type="synonym">Amygdalus dulcis</name>
    <dbReference type="NCBI Taxonomy" id="3755"/>
    <lineage>
        <taxon>Eukaryota</taxon>
        <taxon>Viridiplantae</taxon>
        <taxon>Streptophyta</taxon>
        <taxon>Embryophyta</taxon>
        <taxon>Tracheophyta</taxon>
        <taxon>Spermatophyta</taxon>
        <taxon>Magnoliopsida</taxon>
        <taxon>eudicotyledons</taxon>
        <taxon>Gunneridae</taxon>
        <taxon>Pentapetalae</taxon>
        <taxon>rosids</taxon>
        <taxon>fabids</taxon>
        <taxon>Rosales</taxon>
        <taxon>Rosaceae</taxon>
        <taxon>Amygdaloideae</taxon>
        <taxon>Amygdaleae</taxon>
        <taxon>Prunus</taxon>
    </lineage>
</organism>
<feature type="region of interest" description="Disordered" evidence="1">
    <location>
        <begin position="1"/>
        <end position="21"/>
    </location>
</feature>
<sequence length="66" mass="7288">MNRSDLASKEQYPGKNKNHSTTFTVTLPELLPVPHHLVSPRASALFPTEDLAHLITKFDSILAGSF</sequence>
<dbReference type="AlphaFoldDB" id="A0AAD4VRE4"/>
<accession>A0AAD4VRE4</accession>
<evidence type="ECO:0000313" key="3">
    <source>
        <dbReference type="Proteomes" id="UP001054821"/>
    </source>
</evidence>
<reference evidence="2 3" key="1">
    <citation type="journal article" date="2022" name="G3 (Bethesda)">
        <title>Whole-genome sequence and methylome profiling of the almond [Prunus dulcis (Mill.) D.A. Webb] cultivar 'Nonpareil'.</title>
        <authorList>
            <person name="D'Amico-Willman K.M."/>
            <person name="Ouma W.Z."/>
            <person name="Meulia T."/>
            <person name="Sideli G.M."/>
            <person name="Gradziel T.M."/>
            <person name="Fresnedo-Ramirez J."/>
        </authorList>
    </citation>
    <scope>NUCLEOTIDE SEQUENCE [LARGE SCALE GENOMIC DNA]</scope>
    <source>
        <strain evidence="2">Clone GOH B32 T37-40</strain>
    </source>
</reference>
<evidence type="ECO:0000256" key="1">
    <source>
        <dbReference type="SAM" id="MobiDB-lite"/>
    </source>
</evidence>
<dbReference type="Proteomes" id="UP001054821">
    <property type="component" value="Chromosome 5"/>
</dbReference>
<evidence type="ECO:0000313" key="2">
    <source>
        <dbReference type="EMBL" id="KAI5328696.1"/>
    </source>
</evidence>
<dbReference type="EMBL" id="JAJFAZ020000005">
    <property type="protein sequence ID" value="KAI5328696.1"/>
    <property type="molecule type" value="Genomic_DNA"/>
</dbReference>
<name>A0AAD4VRE4_PRUDU</name>
<proteinExistence type="predicted"/>
<protein>
    <submittedName>
        <fullName evidence="2">Uncharacterized protein</fullName>
    </submittedName>
</protein>
<gene>
    <name evidence="2" type="ORF">L3X38_028093</name>
</gene>
<keyword evidence="3" id="KW-1185">Reference proteome</keyword>
<comment type="caution">
    <text evidence="2">The sequence shown here is derived from an EMBL/GenBank/DDBJ whole genome shotgun (WGS) entry which is preliminary data.</text>
</comment>